<name>A0A370U462_9HELO</name>
<organism evidence="1 2">
    <name type="scientific">Venustampulla echinocandica</name>
    <dbReference type="NCBI Taxonomy" id="2656787"/>
    <lineage>
        <taxon>Eukaryota</taxon>
        <taxon>Fungi</taxon>
        <taxon>Dikarya</taxon>
        <taxon>Ascomycota</taxon>
        <taxon>Pezizomycotina</taxon>
        <taxon>Leotiomycetes</taxon>
        <taxon>Helotiales</taxon>
        <taxon>Pleuroascaceae</taxon>
        <taxon>Venustampulla</taxon>
    </lineage>
</organism>
<protein>
    <recommendedName>
        <fullName evidence="3">F-box domain-containing protein</fullName>
    </recommendedName>
</protein>
<reference evidence="1 2" key="1">
    <citation type="journal article" date="2018" name="IMA Fungus">
        <title>IMA Genome-F 9: Draft genome sequence of Annulohypoxylon stygium, Aspergillus mulundensis, Berkeleyomyces basicola (syn. Thielaviopsis basicola), Ceratocystis smalleyi, two Cercospora beticola strains, Coleophoma cylindrospora, Fusarium fracticaudum, Phialophora cf. hyalina, and Morchella septimelata.</title>
        <authorList>
            <person name="Wingfield B.D."/>
            <person name="Bills G.F."/>
            <person name="Dong Y."/>
            <person name="Huang W."/>
            <person name="Nel W.J."/>
            <person name="Swalarsk-Parry B.S."/>
            <person name="Vaghefi N."/>
            <person name="Wilken P.M."/>
            <person name="An Z."/>
            <person name="de Beer Z.W."/>
            <person name="De Vos L."/>
            <person name="Chen L."/>
            <person name="Duong T.A."/>
            <person name="Gao Y."/>
            <person name="Hammerbacher A."/>
            <person name="Kikkert J.R."/>
            <person name="Li Y."/>
            <person name="Li H."/>
            <person name="Li K."/>
            <person name="Li Q."/>
            <person name="Liu X."/>
            <person name="Ma X."/>
            <person name="Naidoo K."/>
            <person name="Pethybridge S.J."/>
            <person name="Sun J."/>
            <person name="Steenkamp E.T."/>
            <person name="van der Nest M.A."/>
            <person name="van Wyk S."/>
            <person name="Wingfield M.J."/>
            <person name="Xiong C."/>
            <person name="Yue Q."/>
            <person name="Zhang X."/>
        </authorList>
    </citation>
    <scope>NUCLEOTIDE SEQUENCE [LARGE SCALE GENOMIC DNA]</scope>
    <source>
        <strain evidence="1 2">BP 5553</strain>
    </source>
</reference>
<comment type="caution">
    <text evidence="1">The sequence shown here is derived from an EMBL/GenBank/DDBJ whole genome shotgun (WGS) entry which is preliminary data.</text>
</comment>
<dbReference type="EMBL" id="NPIC01000001">
    <property type="protein sequence ID" value="RDL42564.1"/>
    <property type="molecule type" value="Genomic_DNA"/>
</dbReference>
<dbReference type="Proteomes" id="UP000254866">
    <property type="component" value="Unassembled WGS sequence"/>
</dbReference>
<evidence type="ECO:0000313" key="2">
    <source>
        <dbReference type="Proteomes" id="UP000254866"/>
    </source>
</evidence>
<dbReference type="RefSeq" id="XP_031875220.1">
    <property type="nucleotide sequence ID" value="XM_032011166.1"/>
</dbReference>
<dbReference type="AlphaFoldDB" id="A0A370U462"/>
<dbReference type="OrthoDB" id="4252443at2759"/>
<evidence type="ECO:0000313" key="1">
    <source>
        <dbReference type="EMBL" id="RDL42564.1"/>
    </source>
</evidence>
<keyword evidence="2" id="KW-1185">Reference proteome</keyword>
<gene>
    <name evidence="1" type="ORF">BP5553_02543</name>
</gene>
<sequence>MSFPRFNTLLPELQHEIMRQCNASDLSALAQTCRMMHNEALPFLYRHVDISCHNDPGPHTSQLGGEITADNPTRSYATFGMERQRSFQSRQGMFFEAITKHPEYGRYVEYLTWTYFRFFDKPGQKLIDIQPMWIAFKHLERVKVLDFAAWADETVMSVLDRARAPPLLFPNVQRLRLTGHMPSVFITKLIDSNPAGLVSLECNNLIDSGDEVSYYEDTPRGIGISPLQDDDDDDEFLGFAPAELMSGHLQLLEGRCVKLRHLTIRSLGQDLDETWAEANNPFGSVEKDEARYKEWALFISSVRNTLESLTIEQGTAIDFGDDNYYGRPRLQKTGLPMDDRLLQYVLPIFTQGQWPTLKRLEILGIGSKPRRFVRDFTPRDPNVYAAARKSLADLLEPGGVLVFDSTVRRGFFDGQ</sequence>
<proteinExistence type="predicted"/>
<accession>A0A370U462</accession>
<evidence type="ECO:0008006" key="3">
    <source>
        <dbReference type="Google" id="ProtNLM"/>
    </source>
</evidence>
<dbReference type="GeneID" id="43595392"/>